<keyword evidence="2" id="KW-0472">Membrane</keyword>
<sequence length="435" mass="47200">MRRGIGFTLICVGLFLAVLGGAIRYWAHDRLVVVPVDLYGTVDLTGKATYLDMTTLEEKTGSVVARQTVRADVDASSDRVLVVDLSQVISTADGQFIRASVERAAIDRRTGSAVNCCAESVDEKPTRHEGYLFKLPFDAPRGDVMLWDGTSASANPGEFVGTETIAGHLVYRYVSEVPGRQIRTREDTGALVGEARAYDAPVWNSSVRTMWVEPVTGTPLAVQVQTRTTLRNSRGQDEATVFAATLRSDRAKPNPETLALVAESKRRIETVRRVPVWGLGGGGLLATFGIVLLLGRRRRSVPVSPGLPPVADPERVTAVPRPDVSSRPDASSRRLDVGPRRNAGPGSGAGFWREVGPGQPVAPAPVADRPLSRYIRPYLDGDTGAHRRPDTTGSHRAPDPLDPDTDWLTLIGPESDHTVAPPEPREPRNRYPDGW</sequence>
<dbReference type="OrthoDB" id="153031at2"/>
<evidence type="ECO:0000256" key="1">
    <source>
        <dbReference type="SAM" id="MobiDB-lite"/>
    </source>
</evidence>
<comment type="caution">
    <text evidence="3">The sequence shown here is derived from an EMBL/GenBank/DDBJ whole genome shotgun (WGS) entry which is preliminary data.</text>
</comment>
<keyword evidence="2" id="KW-1133">Transmembrane helix</keyword>
<feature type="transmembrane region" description="Helical" evidence="2">
    <location>
        <begin position="274"/>
        <end position="294"/>
    </location>
</feature>
<dbReference type="RefSeq" id="WP_035848206.1">
    <property type="nucleotide sequence ID" value="NZ_KK073874.1"/>
</dbReference>
<dbReference type="PATRIC" id="fig|927661.3.peg.525"/>
<dbReference type="Pfam" id="PF11271">
    <property type="entry name" value="PorA"/>
    <property type="match status" value="1"/>
</dbReference>
<keyword evidence="2" id="KW-0812">Transmembrane</keyword>
<evidence type="ECO:0008006" key="5">
    <source>
        <dbReference type="Google" id="ProtNLM"/>
    </source>
</evidence>
<feature type="compositionally biased region" description="Basic and acidic residues" evidence="1">
    <location>
        <begin position="324"/>
        <end position="339"/>
    </location>
</feature>
<protein>
    <recommendedName>
        <fullName evidence="5">DUF3068 domain-containing protein</fullName>
    </recommendedName>
</protein>
<feature type="region of interest" description="Disordered" evidence="1">
    <location>
        <begin position="302"/>
        <end position="435"/>
    </location>
</feature>
<dbReference type="EMBL" id="JFBT01000001">
    <property type="protein sequence ID" value="EXG79498.1"/>
    <property type="molecule type" value="Genomic_DNA"/>
</dbReference>
<evidence type="ECO:0000313" key="4">
    <source>
        <dbReference type="Proteomes" id="UP000021053"/>
    </source>
</evidence>
<dbReference type="HOGENOM" id="CLU_045231_0_0_11"/>
<organism evidence="3 4">
    <name type="scientific">Cryptosporangium arvum DSM 44712</name>
    <dbReference type="NCBI Taxonomy" id="927661"/>
    <lineage>
        <taxon>Bacteria</taxon>
        <taxon>Bacillati</taxon>
        <taxon>Actinomycetota</taxon>
        <taxon>Actinomycetes</taxon>
        <taxon>Cryptosporangiales</taxon>
        <taxon>Cryptosporangiaceae</taxon>
        <taxon>Cryptosporangium</taxon>
    </lineage>
</organism>
<evidence type="ECO:0000313" key="3">
    <source>
        <dbReference type="EMBL" id="EXG79498.1"/>
    </source>
</evidence>
<evidence type="ECO:0000256" key="2">
    <source>
        <dbReference type="SAM" id="Phobius"/>
    </source>
</evidence>
<keyword evidence="4" id="KW-1185">Reference proteome</keyword>
<name>A0A010YWH1_9ACTN</name>
<feature type="compositionally biased region" description="Basic and acidic residues" evidence="1">
    <location>
        <begin position="423"/>
        <end position="435"/>
    </location>
</feature>
<feature type="compositionally biased region" description="Low complexity" evidence="1">
    <location>
        <begin position="355"/>
        <end position="367"/>
    </location>
</feature>
<dbReference type="Proteomes" id="UP000021053">
    <property type="component" value="Unassembled WGS sequence"/>
</dbReference>
<dbReference type="InterPro" id="IPR021424">
    <property type="entry name" value="PorA"/>
</dbReference>
<dbReference type="AlphaFoldDB" id="A0A010YWH1"/>
<proteinExistence type="predicted"/>
<reference evidence="3 4" key="1">
    <citation type="submission" date="2013-07" db="EMBL/GenBank/DDBJ databases">
        <authorList>
            <consortium name="DOE Joint Genome Institute"/>
            <person name="Eisen J."/>
            <person name="Huntemann M."/>
            <person name="Han J."/>
            <person name="Chen A."/>
            <person name="Kyrpides N."/>
            <person name="Mavromatis K."/>
            <person name="Markowitz V."/>
            <person name="Palaniappan K."/>
            <person name="Ivanova N."/>
            <person name="Schaumberg A."/>
            <person name="Pati A."/>
            <person name="Liolios K."/>
            <person name="Nordberg H.P."/>
            <person name="Cantor M.N."/>
            <person name="Hua S.X."/>
            <person name="Woyke T."/>
        </authorList>
    </citation>
    <scope>NUCLEOTIDE SEQUENCE [LARGE SCALE GENOMIC DNA]</scope>
    <source>
        <strain evidence="3 4">DSM 44712</strain>
    </source>
</reference>
<accession>A0A010YWH1</accession>
<gene>
    <name evidence="3" type="ORF">CryarDRAFT_0539</name>
</gene>